<protein>
    <submittedName>
        <fullName evidence="1">DOPA 4,5-dioxygenase</fullName>
    </submittedName>
</protein>
<proteinExistence type="predicted"/>
<dbReference type="InterPro" id="IPR014980">
    <property type="entry name" value="DOPA_dioxygen"/>
</dbReference>
<keyword evidence="1" id="KW-0560">Oxidoreductase</keyword>
<dbReference type="Proteomes" id="UP000186895">
    <property type="component" value="Unassembled WGS sequence"/>
</dbReference>
<gene>
    <name evidence="1" type="ORF">SAMN05421647_103305</name>
</gene>
<evidence type="ECO:0000313" key="1">
    <source>
        <dbReference type="EMBL" id="SIQ27594.1"/>
    </source>
</evidence>
<dbReference type="eggNOG" id="COG3805">
    <property type="taxonomic scope" value="Bacteria"/>
</dbReference>
<sequence>MSRPSPRFPVNCLKAYHAHIYFDQDTLPRVEQLCARSAEEFGLKVGRIHQKNVGPHTRWSVQVLFGTRDFDAFIPWLDEQRGDLSVLVHGLTGDDYKDHTDHAYWLGPAVELDLSMFTPTE</sequence>
<dbReference type="SUPFAM" id="SSF143410">
    <property type="entry name" value="DOPA-like"/>
    <property type="match status" value="1"/>
</dbReference>
<reference evidence="1 2" key="1">
    <citation type="submission" date="2017-01" db="EMBL/GenBank/DDBJ databases">
        <authorList>
            <person name="Mah S.A."/>
            <person name="Swanson W.J."/>
            <person name="Moy G.W."/>
            <person name="Vacquier V.D."/>
        </authorList>
    </citation>
    <scope>NUCLEOTIDE SEQUENCE [LARGE SCALE GENOMIC DNA]</scope>
    <source>
        <strain evidence="1 2">DSM 7027</strain>
    </source>
</reference>
<name>A0A1N6RFH7_9GAMM</name>
<dbReference type="PIRSF" id="PIRSF028139">
    <property type="entry name" value="DOPA-diox_rel_Mll2280"/>
    <property type="match status" value="1"/>
</dbReference>
<dbReference type="STRING" id="49186.SAMN05421647_103305"/>
<organism evidence="1 2">
    <name type="scientific">Marinobacterium stanieri</name>
    <dbReference type="NCBI Taxonomy" id="49186"/>
    <lineage>
        <taxon>Bacteria</taxon>
        <taxon>Pseudomonadati</taxon>
        <taxon>Pseudomonadota</taxon>
        <taxon>Gammaproteobacteria</taxon>
        <taxon>Oceanospirillales</taxon>
        <taxon>Oceanospirillaceae</taxon>
        <taxon>Marinobacterium</taxon>
    </lineage>
</organism>
<accession>A0A1N6RFH7</accession>
<dbReference type="RefSeq" id="WP_076462475.1">
    <property type="nucleotide sequence ID" value="NZ_FTMN01000003.1"/>
</dbReference>
<keyword evidence="1" id="KW-0223">Dioxygenase</keyword>
<dbReference type="PANTHER" id="PTHR36423">
    <property type="entry name" value="AFR070WP"/>
    <property type="match status" value="1"/>
</dbReference>
<evidence type="ECO:0000313" key="2">
    <source>
        <dbReference type="Proteomes" id="UP000186895"/>
    </source>
</evidence>
<dbReference type="Gene3D" id="3.30.70.1240">
    <property type="entry name" value="DOPA-like domains"/>
    <property type="match status" value="1"/>
</dbReference>
<dbReference type="Pfam" id="PF08883">
    <property type="entry name" value="DOPA_dioxygen"/>
    <property type="match status" value="1"/>
</dbReference>
<dbReference type="EMBL" id="FTMN01000003">
    <property type="protein sequence ID" value="SIQ27594.1"/>
    <property type="molecule type" value="Genomic_DNA"/>
</dbReference>
<dbReference type="GO" id="GO:0051213">
    <property type="term" value="F:dioxygenase activity"/>
    <property type="evidence" value="ECO:0007669"/>
    <property type="project" value="UniProtKB-KW"/>
</dbReference>
<dbReference type="PANTHER" id="PTHR36423:SF2">
    <property type="entry name" value="AFR070WP"/>
    <property type="match status" value="1"/>
</dbReference>
<dbReference type="AlphaFoldDB" id="A0A1N6RFH7"/>
<keyword evidence="2" id="KW-1185">Reference proteome</keyword>
<dbReference type="InterPro" id="IPR023389">
    <property type="entry name" value="DOPA-like_sf"/>
</dbReference>